<dbReference type="EMBL" id="JAAALK010000082">
    <property type="protein sequence ID" value="KAG8088726.1"/>
    <property type="molecule type" value="Genomic_DNA"/>
</dbReference>
<feature type="region of interest" description="Disordered" evidence="1">
    <location>
        <begin position="279"/>
        <end position="310"/>
    </location>
</feature>
<gene>
    <name evidence="3" type="ORF">GUJ93_ZPchr0010g8172</name>
</gene>
<keyword evidence="4" id="KW-1185">Reference proteome</keyword>
<dbReference type="InterPro" id="IPR056018">
    <property type="entry name" value="DUF7597"/>
</dbReference>
<evidence type="ECO:0000256" key="1">
    <source>
        <dbReference type="SAM" id="MobiDB-lite"/>
    </source>
</evidence>
<sequence length="354" mass="39707">MAPGEGAPRRSPRRRGTLKGTPDGVTSEYGGSSPQQRQGVRSVLRMETLEASTVFRRLRDDLSIHRAREDFGDQLSTTSATCNRRIPLTCAIHQRIHNRINGYLPPCAFLRWIPETTLVATASQQLSLRHCFRPPLNPQESSEVPHQHRNMENFAMDPLIYIPRGGILIDGGGPHRKKRSVVSICGQHVKKNEDMAIANCDDNFTALERHEFLLLIHHHLTQGMKRIFHQTEETHTPLMGRFIQGNLLGYSSGLTTKCYKYHSTTLLCQIKRKRQSTSLESRWLTSRRNRKADDENRKGKAASSSATAIGKAILPERPTLQDFMNVSLDNDDGISNQLAKVNASNAGDASNEPN</sequence>
<feature type="domain" description="DUF7597" evidence="2">
    <location>
        <begin position="157"/>
        <end position="223"/>
    </location>
</feature>
<protein>
    <recommendedName>
        <fullName evidence="2">DUF7597 domain-containing protein</fullName>
    </recommendedName>
</protein>
<evidence type="ECO:0000259" key="2">
    <source>
        <dbReference type="Pfam" id="PF24530"/>
    </source>
</evidence>
<reference evidence="3" key="2">
    <citation type="submission" date="2021-02" db="EMBL/GenBank/DDBJ databases">
        <authorList>
            <person name="Kimball J.A."/>
            <person name="Haas M.W."/>
            <person name="Macchietto M."/>
            <person name="Kono T."/>
            <person name="Duquette J."/>
            <person name="Shao M."/>
        </authorList>
    </citation>
    <scope>NUCLEOTIDE SEQUENCE</scope>
    <source>
        <tissue evidence="3">Fresh leaf tissue</tissue>
    </source>
</reference>
<dbReference type="OrthoDB" id="721783at2759"/>
<dbReference type="Pfam" id="PF24530">
    <property type="entry name" value="DUF7597"/>
    <property type="match status" value="1"/>
</dbReference>
<feature type="region of interest" description="Disordered" evidence="1">
    <location>
        <begin position="1"/>
        <end position="40"/>
    </location>
</feature>
<proteinExistence type="predicted"/>
<name>A0A8J5WG63_ZIZPA</name>
<dbReference type="Proteomes" id="UP000729402">
    <property type="component" value="Unassembled WGS sequence"/>
</dbReference>
<comment type="caution">
    <text evidence="3">The sequence shown here is derived from an EMBL/GenBank/DDBJ whole genome shotgun (WGS) entry which is preliminary data.</text>
</comment>
<accession>A0A8J5WG63</accession>
<reference evidence="3" key="1">
    <citation type="journal article" date="2021" name="bioRxiv">
        <title>Whole Genome Assembly and Annotation of Northern Wild Rice, Zizania palustris L., Supports a Whole Genome Duplication in the Zizania Genus.</title>
        <authorList>
            <person name="Haas M."/>
            <person name="Kono T."/>
            <person name="Macchietto M."/>
            <person name="Millas R."/>
            <person name="McGilp L."/>
            <person name="Shao M."/>
            <person name="Duquette J."/>
            <person name="Hirsch C.N."/>
            <person name="Kimball J."/>
        </authorList>
    </citation>
    <scope>NUCLEOTIDE SEQUENCE</scope>
    <source>
        <tissue evidence="3">Fresh leaf tissue</tissue>
    </source>
</reference>
<feature type="compositionally biased region" description="Polar residues" evidence="1">
    <location>
        <begin position="29"/>
        <end position="39"/>
    </location>
</feature>
<organism evidence="3 4">
    <name type="scientific">Zizania palustris</name>
    <name type="common">Northern wild rice</name>
    <dbReference type="NCBI Taxonomy" id="103762"/>
    <lineage>
        <taxon>Eukaryota</taxon>
        <taxon>Viridiplantae</taxon>
        <taxon>Streptophyta</taxon>
        <taxon>Embryophyta</taxon>
        <taxon>Tracheophyta</taxon>
        <taxon>Spermatophyta</taxon>
        <taxon>Magnoliopsida</taxon>
        <taxon>Liliopsida</taxon>
        <taxon>Poales</taxon>
        <taxon>Poaceae</taxon>
        <taxon>BOP clade</taxon>
        <taxon>Oryzoideae</taxon>
        <taxon>Oryzeae</taxon>
        <taxon>Zizaniinae</taxon>
        <taxon>Zizania</taxon>
    </lineage>
</organism>
<dbReference type="AlphaFoldDB" id="A0A8J5WG63"/>
<evidence type="ECO:0000313" key="4">
    <source>
        <dbReference type="Proteomes" id="UP000729402"/>
    </source>
</evidence>
<evidence type="ECO:0000313" key="3">
    <source>
        <dbReference type="EMBL" id="KAG8088726.1"/>
    </source>
</evidence>